<organism evidence="2 3">
    <name type="scientific">Alistipes hominis</name>
    <dbReference type="NCBI Taxonomy" id="2763015"/>
    <lineage>
        <taxon>Bacteria</taxon>
        <taxon>Pseudomonadati</taxon>
        <taxon>Bacteroidota</taxon>
        <taxon>Bacteroidia</taxon>
        <taxon>Bacteroidales</taxon>
        <taxon>Rikenellaceae</taxon>
        <taxon>Alistipes</taxon>
    </lineage>
</organism>
<keyword evidence="1" id="KW-1133">Transmembrane helix</keyword>
<protein>
    <submittedName>
        <fullName evidence="2">Uncharacterized protein</fullName>
    </submittedName>
</protein>
<keyword evidence="1" id="KW-0812">Transmembrane</keyword>
<reference evidence="2 3" key="1">
    <citation type="submission" date="2020-08" db="EMBL/GenBank/DDBJ databases">
        <title>Genome public.</title>
        <authorList>
            <person name="Liu C."/>
            <person name="Sun Q."/>
        </authorList>
    </citation>
    <scope>NUCLEOTIDE SEQUENCE [LARGE SCALE GENOMIC DNA]</scope>
    <source>
        <strain evidence="2 3">New-7</strain>
    </source>
</reference>
<evidence type="ECO:0000256" key="1">
    <source>
        <dbReference type="SAM" id="Phobius"/>
    </source>
</evidence>
<gene>
    <name evidence="2" type="ORF">H8S08_05865</name>
</gene>
<name>A0ABR7CLL4_9BACT</name>
<sequence>MKKAFIFWGIAGIFTLLATGVYLKNSGLRGYGDFLLANVEALTQDEKPEPPKMGYRIVSYILEPPCYVAFPGLSPTDPPQLVKGKTPVCMYVEGGELAGCPDCMIG</sequence>
<feature type="transmembrane region" description="Helical" evidence="1">
    <location>
        <begin position="6"/>
        <end position="23"/>
    </location>
</feature>
<evidence type="ECO:0000313" key="3">
    <source>
        <dbReference type="Proteomes" id="UP000636891"/>
    </source>
</evidence>
<dbReference type="EMBL" id="JACOOK010000003">
    <property type="protein sequence ID" value="MBC5616544.1"/>
    <property type="molecule type" value="Genomic_DNA"/>
</dbReference>
<evidence type="ECO:0000313" key="2">
    <source>
        <dbReference type="EMBL" id="MBC5616544.1"/>
    </source>
</evidence>
<comment type="caution">
    <text evidence="2">The sequence shown here is derived from an EMBL/GenBank/DDBJ whole genome shotgun (WGS) entry which is preliminary data.</text>
</comment>
<dbReference type="RefSeq" id="WP_118657143.1">
    <property type="nucleotide sequence ID" value="NZ_JACOOK010000003.1"/>
</dbReference>
<dbReference type="Proteomes" id="UP000636891">
    <property type="component" value="Unassembled WGS sequence"/>
</dbReference>
<keyword evidence="1" id="KW-0472">Membrane</keyword>
<keyword evidence="3" id="KW-1185">Reference proteome</keyword>
<accession>A0ABR7CLL4</accession>
<proteinExistence type="predicted"/>